<dbReference type="InterPro" id="IPR036378">
    <property type="entry name" value="FAS1_dom_sf"/>
</dbReference>
<feature type="signal peptide" evidence="11">
    <location>
        <begin position="1"/>
        <end position="23"/>
    </location>
</feature>
<dbReference type="EMBL" id="JAYMYQ010000002">
    <property type="protein sequence ID" value="KAK7351429.1"/>
    <property type="molecule type" value="Genomic_DNA"/>
</dbReference>
<evidence type="ECO:0000256" key="3">
    <source>
        <dbReference type="ARBA" id="ARBA00022475"/>
    </source>
</evidence>
<keyword evidence="4" id="KW-0336">GPI-anchor</keyword>
<organism evidence="13 14">
    <name type="scientific">Canavalia gladiata</name>
    <name type="common">Sword bean</name>
    <name type="synonym">Dolichos gladiatus</name>
    <dbReference type="NCBI Taxonomy" id="3824"/>
    <lineage>
        <taxon>Eukaryota</taxon>
        <taxon>Viridiplantae</taxon>
        <taxon>Streptophyta</taxon>
        <taxon>Embryophyta</taxon>
        <taxon>Tracheophyta</taxon>
        <taxon>Spermatophyta</taxon>
        <taxon>Magnoliopsida</taxon>
        <taxon>eudicotyledons</taxon>
        <taxon>Gunneridae</taxon>
        <taxon>Pentapetalae</taxon>
        <taxon>rosids</taxon>
        <taxon>fabids</taxon>
        <taxon>Fabales</taxon>
        <taxon>Fabaceae</taxon>
        <taxon>Papilionoideae</taxon>
        <taxon>50 kb inversion clade</taxon>
        <taxon>NPAAA clade</taxon>
        <taxon>indigoferoid/millettioid clade</taxon>
        <taxon>Phaseoleae</taxon>
        <taxon>Canavalia</taxon>
    </lineage>
</organism>
<dbReference type="InterPro" id="IPR000782">
    <property type="entry name" value="FAS1_domain"/>
</dbReference>
<proteinExistence type="inferred from homology"/>
<evidence type="ECO:0000256" key="1">
    <source>
        <dbReference type="ARBA" id="ARBA00004609"/>
    </source>
</evidence>
<name>A0AAN9MEP5_CANGL</name>
<evidence type="ECO:0000313" key="14">
    <source>
        <dbReference type="Proteomes" id="UP001367508"/>
    </source>
</evidence>
<dbReference type="GO" id="GO:0005886">
    <property type="term" value="C:plasma membrane"/>
    <property type="evidence" value="ECO:0007669"/>
    <property type="project" value="UniProtKB-SubCell"/>
</dbReference>
<evidence type="ECO:0000256" key="9">
    <source>
        <dbReference type="ARBA" id="ARBA00023288"/>
    </source>
</evidence>
<keyword evidence="6" id="KW-0654">Proteoglycan</keyword>
<dbReference type="PANTHER" id="PTHR32382:SF86">
    <property type="entry name" value="FASCICLIN-LIKE ARABINOGALACTAN PROTEIN-RELATED"/>
    <property type="match status" value="1"/>
</dbReference>
<evidence type="ECO:0000259" key="12">
    <source>
        <dbReference type="PROSITE" id="PS50213"/>
    </source>
</evidence>
<dbReference type="PANTHER" id="PTHR32382">
    <property type="entry name" value="FASCICLIN-LIKE ARABINOGALACTAN PROTEIN"/>
    <property type="match status" value="1"/>
</dbReference>
<keyword evidence="14" id="KW-1185">Reference proteome</keyword>
<accession>A0AAN9MEP5</accession>
<comment type="similarity">
    <text evidence="2">Belongs to the fasciclin-like AGP family.</text>
</comment>
<gene>
    <name evidence="13" type="ORF">VNO77_10893</name>
</gene>
<dbReference type="FunFam" id="2.30.180.10:FF:000015">
    <property type="entry name" value="Fasciclin-like arabinogalactan protein 3"/>
    <property type="match status" value="1"/>
</dbReference>
<evidence type="ECO:0000256" key="8">
    <source>
        <dbReference type="ARBA" id="ARBA00023180"/>
    </source>
</evidence>
<evidence type="ECO:0000256" key="5">
    <source>
        <dbReference type="ARBA" id="ARBA00022729"/>
    </source>
</evidence>
<evidence type="ECO:0000256" key="2">
    <source>
        <dbReference type="ARBA" id="ARBA00007843"/>
    </source>
</evidence>
<evidence type="ECO:0000256" key="7">
    <source>
        <dbReference type="ARBA" id="ARBA00023136"/>
    </source>
</evidence>
<feature type="chain" id="PRO_5042985385" description="FAS1 domain-containing protein" evidence="11">
    <location>
        <begin position="24"/>
        <end position="217"/>
    </location>
</feature>
<dbReference type="AlphaFoldDB" id="A0AAN9MEP5"/>
<evidence type="ECO:0000256" key="6">
    <source>
        <dbReference type="ARBA" id="ARBA00022974"/>
    </source>
</evidence>
<evidence type="ECO:0000256" key="10">
    <source>
        <dbReference type="ARBA" id="ARBA00024686"/>
    </source>
</evidence>
<protein>
    <recommendedName>
        <fullName evidence="12">FAS1 domain-containing protein</fullName>
    </recommendedName>
</protein>
<reference evidence="13 14" key="1">
    <citation type="submission" date="2024-01" db="EMBL/GenBank/DDBJ databases">
        <title>The genomes of 5 underutilized Papilionoideae crops provide insights into root nodulation and disease resistanc.</title>
        <authorList>
            <person name="Jiang F."/>
        </authorList>
    </citation>
    <scope>NUCLEOTIDE SEQUENCE [LARGE SCALE GENOMIC DNA]</scope>
    <source>
        <strain evidence="13">LVBAO_FW01</strain>
        <tissue evidence="13">Leaves</tissue>
    </source>
</reference>
<evidence type="ECO:0000256" key="4">
    <source>
        <dbReference type="ARBA" id="ARBA00022622"/>
    </source>
</evidence>
<comment type="subcellular location">
    <subcellularLocation>
        <location evidence="1">Cell membrane</location>
        <topology evidence="1">Lipid-anchor</topology>
        <topology evidence="1">GPI-anchor</topology>
    </subcellularLocation>
</comment>
<comment type="caution">
    <text evidence="13">The sequence shown here is derived from an EMBL/GenBank/DDBJ whole genome shotgun (WGS) entry which is preliminary data.</text>
</comment>
<keyword evidence="7" id="KW-0472">Membrane</keyword>
<dbReference type="GO" id="GO:0098552">
    <property type="term" value="C:side of membrane"/>
    <property type="evidence" value="ECO:0007669"/>
    <property type="project" value="UniProtKB-KW"/>
</dbReference>
<sequence>MDTRSCIVVCLTVMVAFSTATEGLDITKVLGQYPDFAKFNTYLTETKLAEEINSRKAVTILALDDAAVLSLSGKSEETVKAILSTHVLIGFYDEKKLVEAQGARSEIENLFQSSGLAKNKQGYILVDLINEGEFAFASAVPGSPFKSLLMRNLSPEPDVVSILQVTQPIVVPGIDSSGLAASPGIDAPAPSPSTSTRIRLTFFAPALAFASLFFHSF</sequence>
<dbReference type="PROSITE" id="PS50213">
    <property type="entry name" value="FAS1"/>
    <property type="match status" value="1"/>
</dbReference>
<evidence type="ECO:0000313" key="13">
    <source>
        <dbReference type="EMBL" id="KAK7351429.1"/>
    </source>
</evidence>
<feature type="domain" description="FAS1" evidence="12">
    <location>
        <begin position="23"/>
        <end position="110"/>
    </location>
</feature>
<keyword evidence="9" id="KW-0449">Lipoprotein</keyword>
<keyword evidence="8" id="KW-0325">Glycoprotein</keyword>
<dbReference type="InterPro" id="IPR033254">
    <property type="entry name" value="Plant_FLA"/>
</dbReference>
<keyword evidence="3" id="KW-1003">Cell membrane</keyword>
<evidence type="ECO:0000256" key="11">
    <source>
        <dbReference type="SAM" id="SignalP"/>
    </source>
</evidence>
<dbReference type="Pfam" id="PF02469">
    <property type="entry name" value="Fasciclin"/>
    <property type="match status" value="1"/>
</dbReference>
<keyword evidence="5 11" id="KW-0732">Signal</keyword>
<dbReference type="Proteomes" id="UP001367508">
    <property type="component" value="Unassembled WGS sequence"/>
</dbReference>
<dbReference type="Gene3D" id="2.30.180.10">
    <property type="entry name" value="FAS1 domain"/>
    <property type="match status" value="1"/>
</dbReference>
<dbReference type="SUPFAM" id="SSF82153">
    <property type="entry name" value="FAS1 domain"/>
    <property type="match status" value="1"/>
</dbReference>
<comment type="function">
    <text evidence="10">May be a cell surface adhesion protein.</text>
</comment>